<evidence type="ECO:0000256" key="6">
    <source>
        <dbReference type="ARBA" id="ARBA00012518"/>
    </source>
</evidence>
<dbReference type="OrthoDB" id="9804753at2"/>
<comment type="caution">
    <text evidence="22">The sequence shown here is derived from an EMBL/GenBank/DDBJ whole genome shotgun (WGS) entry which is preliminary data.</text>
</comment>
<dbReference type="Gene3D" id="3.30.43.10">
    <property type="entry name" value="Uridine Diphospho-n-acetylenolpyruvylglucosamine Reductase, domain 2"/>
    <property type="match status" value="1"/>
</dbReference>
<dbReference type="Pfam" id="PF01565">
    <property type="entry name" value="FAD_binding_4"/>
    <property type="match status" value="1"/>
</dbReference>
<evidence type="ECO:0000256" key="17">
    <source>
        <dbReference type="ARBA" id="ARBA00023316"/>
    </source>
</evidence>
<dbReference type="GO" id="GO:0008360">
    <property type="term" value="P:regulation of cell shape"/>
    <property type="evidence" value="ECO:0007669"/>
    <property type="project" value="UniProtKB-KW"/>
</dbReference>
<dbReference type="SUPFAM" id="SSF56194">
    <property type="entry name" value="Uridine diphospho-N-Acetylenolpyruvylglucosamine reductase, MurB, C-terminal domain"/>
    <property type="match status" value="1"/>
</dbReference>
<dbReference type="InterPro" id="IPR016167">
    <property type="entry name" value="FAD-bd_PCMH_sub1"/>
</dbReference>
<sequence>MKVLQDRSLVPFHTFGIDVDADKIVEAETADELALIWQAEEYRGVPKLIVGQGSNLLFCEPYAGLIILNRIKGIEITETSSSYLLHVGSGEDWHQLVKTTVENNIPGLENLALIPGCVGSSPIQNIGAYGVELQDVCQYVDVVELATGKSQRLSASECLFGYRDSVFKHALKNSHAITAVGIELTKAWSPNITYGPLAKFDAKTVSARDIFHEVCAVRQSKLPDPAEMGNAGSFFKNPVISAEHAATLTNQSPNMPCYQQPNGEVKVAAGWLIDQCGLKGFQIGGARVHDNQALVLVNYHDASADDVIALAQHVVNSVESKFNITLEHEVRFIAATAETSLAEFNR</sequence>
<evidence type="ECO:0000313" key="22">
    <source>
        <dbReference type="EMBL" id="PSW12126.1"/>
    </source>
</evidence>
<keyword evidence="9 20" id="KW-0132">Cell division</keyword>
<keyword evidence="11 20" id="KW-0274">FAD</keyword>
<dbReference type="InterPro" id="IPR036635">
    <property type="entry name" value="MurB_C_sf"/>
</dbReference>
<dbReference type="InterPro" id="IPR036318">
    <property type="entry name" value="FAD-bd_PCMH-like_sf"/>
</dbReference>
<feature type="active site" description="Proton donor" evidence="20">
    <location>
        <position position="233"/>
    </location>
</feature>
<dbReference type="InterPro" id="IPR003170">
    <property type="entry name" value="MurB"/>
</dbReference>
<feature type="active site" evidence="20">
    <location>
        <position position="163"/>
    </location>
</feature>
<dbReference type="RefSeq" id="WP_036817191.1">
    <property type="nucleotide sequence ID" value="NZ_JGVO01000063.1"/>
</dbReference>
<evidence type="ECO:0000256" key="2">
    <source>
        <dbReference type="ARBA" id="ARBA00003921"/>
    </source>
</evidence>
<dbReference type="EMBL" id="PYMA01000022">
    <property type="protein sequence ID" value="PSW12126.1"/>
    <property type="molecule type" value="Genomic_DNA"/>
</dbReference>
<keyword evidence="12 20" id="KW-0521">NADP</keyword>
<dbReference type="GO" id="GO:0005829">
    <property type="term" value="C:cytosol"/>
    <property type="evidence" value="ECO:0007669"/>
    <property type="project" value="TreeGrafter"/>
</dbReference>
<dbReference type="GO" id="GO:0071949">
    <property type="term" value="F:FAD binding"/>
    <property type="evidence" value="ECO:0007669"/>
    <property type="project" value="InterPro"/>
</dbReference>
<dbReference type="NCBIfam" id="TIGR00179">
    <property type="entry name" value="murB"/>
    <property type="match status" value="1"/>
</dbReference>
<evidence type="ECO:0000256" key="19">
    <source>
        <dbReference type="ARBA" id="ARBA00048914"/>
    </source>
</evidence>
<dbReference type="GO" id="GO:0071555">
    <property type="term" value="P:cell wall organization"/>
    <property type="evidence" value="ECO:0007669"/>
    <property type="project" value="UniProtKB-KW"/>
</dbReference>
<keyword evidence="8 20" id="KW-0963">Cytoplasm</keyword>
<dbReference type="AlphaFoldDB" id="A0A2T3ND06"/>
<keyword evidence="14 20" id="KW-0573">Peptidoglycan synthesis</keyword>
<evidence type="ECO:0000256" key="16">
    <source>
        <dbReference type="ARBA" id="ARBA00023306"/>
    </source>
</evidence>
<evidence type="ECO:0000256" key="11">
    <source>
        <dbReference type="ARBA" id="ARBA00022827"/>
    </source>
</evidence>
<dbReference type="GO" id="GO:0009252">
    <property type="term" value="P:peptidoglycan biosynthetic process"/>
    <property type="evidence" value="ECO:0007669"/>
    <property type="project" value="UniProtKB-UniRule"/>
</dbReference>
<dbReference type="InterPro" id="IPR011601">
    <property type="entry name" value="MurB_C"/>
</dbReference>
<comment type="cofactor">
    <cofactor evidence="1 20">
        <name>FAD</name>
        <dbReference type="ChEBI" id="CHEBI:57692"/>
    </cofactor>
</comment>
<dbReference type="Pfam" id="PF02873">
    <property type="entry name" value="MurB_C"/>
    <property type="match status" value="1"/>
</dbReference>
<evidence type="ECO:0000256" key="9">
    <source>
        <dbReference type="ARBA" id="ARBA00022618"/>
    </source>
</evidence>
<gene>
    <name evidence="20" type="primary">murB</name>
    <name evidence="22" type="ORF">C9I98_23310</name>
</gene>
<evidence type="ECO:0000256" key="12">
    <source>
        <dbReference type="ARBA" id="ARBA00022857"/>
    </source>
</evidence>
<comment type="catalytic activity">
    <reaction evidence="19 20">
        <text>UDP-N-acetyl-alpha-D-muramate + NADP(+) = UDP-N-acetyl-3-O-(1-carboxyvinyl)-alpha-D-glucosamine + NADPH + H(+)</text>
        <dbReference type="Rhea" id="RHEA:12248"/>
        <dbReference type="ChEBI" id="CHEBI:15378"/>
        <dbReference type="ChEBI" id="CHEBI:57783"/>
        <dbReference type="ChEBI" id="CHEBI:58349"/>
        <dbReference type="ChEBI" id="CHEBI:68483"/>
        <dbReference type="ChEBI" id="CHEBI:70757"/>
        <dbReference type="EC" id="1.3.1.98"/>
    </reaction>
</comment>
<dbReference type="InterPro" id="IPR016169">
    <property type="entry name" value="FAD-bd_PCMH_sub2"/>
</dbReference>
<organism evidence="22 23">
    <name type="scientific">Photobacterium sanctipauli</name>
    <dbReference type="NCBI Taxonomy" id="1342794"/>
    <lineage>
        <taxon>Bacteria</taxon>
        <taxon>Pseudomonadati</taxon>
        <taxon>Pseudomonadota</taxon>
        <taxon>Gammaproteobacteria</taxon>
        <taxon>Vibrionales</taxon>
        <taxon>Vibrionaceae</taxon>
        <taxon>Photobacterium</taxon>
    </lineage>
</organism>
<reference evidence="22 23" key="1">
    <citation type="submission" date="2018-01" db="EMBL/GenBank/DDBJ databases">
        <title>Whole genome sequencing of Histamine producing bacteria.</title>
        <authorList>
            <person name="Butler K."/>
        </authorList>
    </citation>
    <scope>NUCLEOTIDE SEQUENCE [LARGE SCALE GENOMIC DNA]</scope>
    <source>
        <strain evidence="22 23">DSM 100436</strain>
    </source>
</reference>
<dbReference type="PANTHER" id="PTHR21071:SF4">
    <property type="entry name" value="UDP-N-ACETYLENOLPYRUVOYLGLUCOSAMINE REDUCTASE"/>
    <property type="match status" value="1"/>
</dbReference>
<keyword evidence="10 20" id="KW-0285">Flavoprotein</keyword>
<dbReference type="EC" id="1.3.1.98" evidence="6 20"/>
<comment type="subcellular location">
    <subcellularLocation>
        <location evidence="3 20">Cytoplasm</location>
    </subcellularLocation>
</comment>
<evidence type="ECO:0000256" key="15">
    <source>
        <dbReference type="ARBA" id="ARBA00023002"/>
    </source>
</evidence>
<evidence type="ECO:0000256" key="10">
    <source>
        <dbReference type="ARBA" id="ARBA00022630"/>
    </source>
</evidence>
<evidence type="ECO:0000256" key="13">
    <source>
        <dbReference type="ARBA" id="ARBA00022960"/>
    </source>
</evidence>
<evidence type="ECO:0000256" key="7">
    <source>
        <dbReference type="ARBA" id="ARBA00015188"/>
    </source>
</evidence>
<dbReference type="NCBIfam" id="NF000755">
    <property type="entry name" value="PRK00046.1"/>
    <property type="match status" value="1"/>
</dbReference>
<evidence type="ECO:0000256" key="3">
    <source>
        <dbReference type="ARBA" id="ARBA00004496"/>
    </source>
</evidence>
<evidence type="ECO:0000256" key="20">
    <source>
        <dbReference type="HAMAP-Rule" id="MF_00037"/>
    </source>
</evidence>
<dbReference type="GO" id="GO:0051301">
    <property type="term" value="P:cell division"/>
    <property type="evidence" value="ECO:0007669"/>
    <property type="project" value="UniProtKB-KW"/>
</dbReference>
<comment type="pathway">
    <text evidence="4 20">Cell wall biogenesis; peptidoglycan biosynthesis.</text>
</comment>
<comment type="similarity">
    <text evidence="5 20">Belongs to the MurB family.</text>
</comment>
<feature type="domain" description="FAD-binding PCMH-type" evidence="21">
    <location>
        <begin position="17"/>
        <end position="187"/>
    </location>
</feature>
<evidence type="ECO:0000256" key="14">
    <source>
        <dbReference type="ARBA" id="ARBA00022984"/>
    </source>
</evidence>
<evidence type="ECO:0000256" key="1">
    <source>
        <dbReference type="ARBA" id="ARBA00001974"/>
    </source>
</evidence>
<keyword evidence="15 20" id="KW-0560">Oxidoreductase</keyword>
<dbReference type="Gene3D" id="3.90.78.10">
    <property type="entry name" value="UDP-N-acetylenolpyruvoylglucosamine reductase, C-terminal domain"/>
    <property type="match status" value="1"/>
</dbReference>
<dbReference type="Gene3D" id="3.30.465.10">
    <property type="match status" value="1"/>
</dbReference>
<evidence type="ECO:0000256" key="4">
    <source>
        <dbReference type="ARBA" id="ARBA00004752"/>
    </source>
</evidence>
<evidence type="ECO:0000256" key="8">
    <source>
        <dbReference type="ARBA" id="ARBA00022490"/>
    </source>
</evidence>
<evidence type="ECO:0000256" key="18">
    <source>
        <dbReference type="ARBA" id="ARBA00031026"/>
    </source>
</evidence>
<evidence type="ECO:0000259" key="21">
    <source>
        <dbReference type="PROSITE" id="PS51387"/>
    </source>
</evidence>
<dbReference type="PANTHER" id="PTHR21071">
    <property type="entry name" value="UDP-N-ACETYLENOLPYRUVOYLGLUCOSAMINE REDUCTASE"/>
    <property type="match status" value="1"/>
</dbReference>
<dbReference type="InterPro" id="IPR006094">
    <property type="entry name" value="Oxid_FAD_bind_N"/>
</dbReference>
<dbReference type="HAMAP" id="MF_00037">
    <property type="entry name" value="MurB"/>
    <property type="match status" value="1"/>
</dbReference>
<evidence type="ECO:0000256" key="5">
    <source>
        <dbReference type="ARBA" id="ARBA00010485"/>
    </source>
</evidence>
<accession>A0A2T3ND06</accession>
<dbReference type="GO" id="GO:0008762">
    <property type="term" value="F:UDP-N-acetylmuramate dehydrogenase activity"/>
    <property type="evidence" value="ECO:0007669"/>
    <property type="project" value="UniProtKB-UniRule"/>
</dbReference>
<keyword evidence="17 20" id="KW-0961">Cell wall biogenesis/degradation</keyword>
<dbReference type="PROSITE" id="PS51387">
    <property type="entry name" value="FAD_PCMH"/>
    <property type="match status" value="1"/>
</dbReference>
<dbReference type="Proteomes" id="UP000241771">
    <property type="component" value="Unassembled WGS sequence"/>
</dbReference>
<dbReference type="InterPro" id="IPR016166">
    <property type="entry name" value="FAD-bd_PCMH"/>
</dbReference>
<protein>
    <recommendedName>
        <fullName evidence="7 20">UDP-N-acetylenolpyruvoylglucosamine reductase</fullName>
        <ecNumber evidence="6 20">1.3.1.98</ecNumber>
    </recommendedName>
    <alternativeName>
        <fullName evidence="18 20">UDP-N-acetylmuramate dehydrogenase</fullName>
    </alternativeName>
</protein>
<keyword evidence="16 20" id="KW-0131">Cell cycle</keyword>
<dbReference type="UniPathway" id="UPA00219"/>
<feature type="active site" evidence="20">
    <location>
        <position position="329"/>
    </location>
</feature>
<keyword evidence="13 20" id="KW-0133">Cell shape</keyword>
<proteinExistence type="inferred from homology"/>
<keyword evidence="23" id="KW-1185">Reference proteome</keyword>
<name>A0A2T3ND06_9GAMM</name>
<comment type="function">
    <text evidence="2 20">Cell wall formation.</text>
</comment>
<dbReference type="SUPFAM" id="SSF56176">
    <property type="entry name" value="FAD-binding/transporter-associated domain-like"/>
    <property type="match status" value="1"/>
</dbReference>
<evidence type="ECO:0000313" key="23">
    <source>
        <dbReference type="Proteomes" id="UP000241771"/>
    </source>
</evidence>